<comment type="caution">
    <text evidence="1">The sequence shown here is derived from an EMBL/GenBank/DDBJ whole genome shotgun (WGS) entry which is preliminary data.</text>
</comment>
<dbReference type="AlphaFoldDB" id="A0A8K0CG03"/>
<evidence type="ECO:0000313" key="2">
    <source>
        <dbReference type="Proteomes" id="UP000801492"/>
    </source>
</evidence>
<feature type="non-terminal residue" evidence="1">
    <location>
        <position position="1"/>
    </location>
</feature>
<dbReference type="EMBL" id="VTPC01087074">
    <property type="protein sequence ID" value="KAF2886629.1"/>
    <property type="molecule type" value="Genomic_DNA"/>
</dbReference>
<organism evidence="1 2">
    <name type="scientific">Ignelater luminosus</name>
    <name type="common">Cucubano</name>
    <name type="synonym">Pyrophorus luminosus</name>
    <dbReference type="NCBI Taxonomy" id="2038154"/>
    <lineage>
        <taxon>Eukaryota</taxon>
        <taxon>Metazoa</taxon>
        <taxon>Ecdysozoa</taxon>
        <taxon>Arthropoda</taxon>
        <taxon>Hexapoda</taxon>
        <taxon>Insecta</taxon>
        <taxon>Pterygota</taxon>
        <taxon>Neoptera</taxon>
        <taxon>Endopterygota</taxon>
        <taxon>Coleoptera</taxon>
        <taxon>Polyphaga</taxon>
        <taxon>Elateriformia</taxon>
        <taxon>Elateroidea</taxon>
        <taxon>Elateridae</taxon>
        <taxon>Agrypninae</taxon>
        <taxon>Pyrophorini</taxon>
        <taxon>Ignelater</taxon>
    </lineage>
</organism>
<dbReference type="Proteomes" id="UP000801492">
    <property type="component" value="Unassembled WGS sequence"/>
</dbReference>
<proteinExistence type="predicted"/>
<reference evidence="1" key="1">
    <citation type="submission" date="2019-08" db="EMBL/GenBank/DDBJ databases">
        <title>The genome of the North American firefly Photinus pyralis.</title>
        <authorList>
            <consortium name="Photinus pyralis genome working group"/>
            <person name="Fallon T.R."/>
            <person name="Sander Lower S.E."/>
            <person name="Weng J.-K."/>
        </authorList>
    </citation>
    <scope>NUCLEOTIDE SEQUENCE</scope>
    <source>
        <strain evidence="1">TRF0915ILg1</strain>
        <tissue evidence="1">Whole body</tissue>
    </source>
</reference>
<evidence type="ECO:0000313" key="1">
    <source>
        <dbReference type="EMBL" id="KAF2886629.1"/>
    </source>
</evidence>
<gene>
    <name evidence="1" type="ORF">ILUMI_19544</name>
</gene>
<name>A0A8K0CG03_IGNLU</name>
<sequence>MTKLTLFSLRGFLKDLESLIRVCCAACEVDHNTQAFEPIVQGSMKDATSGAAILIVGYFVDQLNAALKYRCLFDIIEIHSDSRAISLNANQ</sequence>
<keyword evidence="2" id="KW-1185">Reference proteome</keyword>
<accession>A0A8K0CG03</accession>
<protein>
    <submittedName>
        <fullName evidence="1">Uncharacterized protein</fullName>
    </submittedName>
</protein>